<reference evidence="1 2" key="1">
    <citation type="submission" date="2021-06" db="EMBL/GenBank/DDBJ databases">
        <authorList>
            <person name="Kallberg Y."/>
            <person name="Tangrot J."/>
            <person name="Rosling A."/>
        </authorList>
    </citation>
    <scope>NUCLEOTIDE SEQUENCE [LARGE SCALE GENOMIC DNA]</scope>
    <source>
        <strain evidence="1 2">120-4 pot B 10/14</strain>
    </source>
</reference>
<sequence length="88" mass="10734">RMMVYRNHEWHGLPVLKDVISWNDHEYKESRLGPIFRDSRYDNRSFRFKLAFTHLQASEKERIFNKIEFLLNGIIEDPPTTRQLKILM</sequence>
<accession>A0ABN7VS10</accession>
<evidence type="ECO:0000313" key="2">
    <source>
        <dbReference type="Proteomes" id="UP000789901"/>
    </source>
</evidence>
<protein>
    <submittedName>
        <fullName evidence="1">22391_t:CDS:1</fullName>
    </submittedName>
</protein>
<gene>
    <name evidence="1" type="ORF">GMARGA_LOCUS21484</name>
</gene>
<dbReference type="EMBL" id="CAJVQB010019881">
    <property type="protein sequence ID" value="CAG8792637.1"/>
    <property type="molecule type" value="Genomic_DNA"/>
</dbReference>
<keyword evidence="2" id="KW-1185">Reference proteome</keyword>
<feature type="non-terminal residue" evidence="1">
    <location>
        <position position="1"/>
    </location>
</feature>
<organism evidence="1 2">
    <name type="scientific">Gigaspora margarita</name>
    <dbReference type="NCBI Taxonomy" id="4874"/>
    <lineage>
        <taxon>Eukaryota</taxon>
        <taxon>Fungi</taxon>
        <taxon>Fungi incertae sedis</taxon>
        <taxon>Mucoromycota</taxon>
        <taxon>Glomeromycotina</taxon>
        <taxon>Glomeromycetes</taxon>
        <taxon>Diversisporales</taxon>
        <taxon>Gigasporaceae</taxon>
        <taxon>Gigaspora</taxon>
    </lineage>
</organism>
<dbReference type="Proteomes" id="UP000789901">
    <property type="component" value="Unassembled WGS sequence"/>
</dbReference>
<comment type="caution">
    <text evidence="1">The sequence shown here is derived from an EMBL/GenBank/DDBJ whole genome shotgun (WGS) entry which is preliminary data.</text>
</comment>
<evidence type="ECO:0000313" key="1">
    <source>
        <dbReference type="EMBL" id="CAG8792637.1"/>
    </source>
</evidence>
<proteinExistence type="predicted"/>
<name>A0ABN7VS10_GIGMA</name>